<dbReference type="PANTHER" id="PTHR11717">
    <property type="entry name" value="LOW MOLECULAR WEIGHT PROTEIN TYROSINE PHOSPHATASE"/>
    <property type="match status" value="1"/>
</dbReference>
<evidence type="ECO:0000256" key="4">
    <source>
        <dbReference type="ARBA" id="ARBA00022912"/>
    </source>
</evidence>
<comment type="similarity">
    <text evidence="1">Belongs to the low molecular weight phosphotyrosine protein phosphatase family.</text>
</comment>
<keyword evidence="4" id="KW-0904">Protein phosphatase</keyword>
<dbReference type="SMART" id="SM00226">
    <property type="entry name" value="LMWPc"/>
    <property type="match status" value="1"/>
</dbReference>
<proteinExistence type="inferred from homology"/>
<keyword evidence="8" id="KW-1185">Reference proteome</keyword>
<evidence type="ECO:0000259" key="6">
    <source>
        <dbReference type="SMART" id="SM00226"/>
    </source>
</evidence>
<keyword evidence="3" id="KW-0378">Hydrolase</keyword>
<dbReference type="PRINTS" id="PR00719">
    <property type="entry name" value="LMWPTPASE"/>
</dbReference>
<dbReference type="EC" id="3.1.3.48" evidence="2"/>
<accession>A0ABS4DL90</accession>
<dbReference type="Proteomes" id="UP000823790">
    <property type="component" value="Unassembled WGS sequence"/>
</dbReference>
<evidence type="ECO:0000256" key="1">
    <source>
        <dbReference type="ARBA" id="ARBA00011063"/>
    </source>
</evidence>
<dbReference type="Pfam" id="PF01451">
    <property type="entry name" value="LMWPc"/>
    <property type="match status" value="1"/>
</dbReference>
<dbReference type="Gene3D" id="3.40.50.2300">
    <property type="match status" value="1"/>
</dbReference>
<organism evidence="7 8">
    <name type="scientific">Frateuria flava</name>
    <dbReference type="NCBI Taxonomy" id="2821489"/>
    <lineage>
        <taxon>Bacteria</taxon>
        <taxon>Pseudomonadati</taxon>
        <taxon>Pseudomonadota</taxon>
        <taxon>Gammaproteobacteria</taxon>
        <taxon>Lysobacterales</taxon>
        <taxon>Rhodanobacteraceae</taxon>
        <taxon>Frateuria</taxon>
    </lineage>
</organism>
<evidence type="ECO:0000256" key="5">
    <source>
        <dbReference type="ARBA" id="ARBA00051722"/>
    </source>
</evidence>
<dbReference type="CDD" id="cd16343">
    <property type="entry name" value="LMWPTP"/>
    <property type="match status" value="1"/>
</dbReference>
<dbReference type="InterPro" id="IPR017867">
    <property type="entry name" value="Tyr_phospatase_low_mol_wt"/>
</dbReference>
<dbReference type="InterPro" id="IPR050438">
    <property type="entry name" value="LMW_PTPase"/>
</dbReference>
<feature type="domain" description="Phosphotyrosine protein phosphatase I" evidence="6">
    <location>
        <begin position="3"/>
        <end position="143"/>
    </location>
</feature>
<gene>
    <name evidence="7" type="ORF">J7I44_05930</name>
</gene>
<name>A0ABS4DL90_9GAMM</name>
<dbReference type="InterPro" id="IPR023485">
    <property type="entry name" value="Ptyr_pPase"/>
</dbReference>
<evidence type="ECO:0000256" key="3">
    <source>
        <dbReference type="ARBA" id="ARBA00022801"/>
    </source>
</evidence>
<dbReference type="RefSeq" id="WP_209617335.1">
    <property type="nucleotide sequence ID" value="NZ_JAGJRS010000013.1"/>
</dbReference>
<dbReference type="InterPro" id="IPR036196">
    <property type="entry name" value="Ptyr_pPase_sf"/>
</dbReference>
<sequence length="144" mass="16052">MFNSILVVCVGNVCRSPVAEFLFRRELGERDIHVSSAGLGALVGRPIDENAAALLEDEGIDASEHRARQLEPSMLREADLVLAMERRHLNSVVKLAPEASGKVFLFDKWHAGSDVPDPFRRSRSVFEQVHASIERGVGSWLRYL</sequence>
<reference evidence="7 8" key="1">
    <citation type="submission" date="2021-04" db="EMBL/GenBank/DDBJ databases">
        <authorList>
            <person name="Huq M.A."/>
        </authorList>
    </citation>
    <scope>NUCLEOTIDE SEQUENCE [LARGE SCALE GENOMIC DNA]</scope>
    <source>
        <strain evidence="7 8">MAH-13</strain>
    </source>
</reference>
<evidence type="ECO:0000313" key="7">
    <source>
        <dbReference type="EMBL" id="MBP1473829.1"/>
    </source>
</evidence>
<protein>
    <recommendedName>
        <fullName evidence="2">protein-tyrosine-phosphatase</fullName>
        <ecNumber evidence="2">3.1.3.48</ecNumber>
    </recommendedName>
</protein>
<dbReference type="SUPFAM" id="SSF52788">
    <property type="entry name" value="Phosphotyrosine protein phosphatases I"/>
    <property type="match status" value="1"/>
</dbReference>
<dbReference type="EMBL" id="JAGJRS010000013">
    <property type="protein sequence ID" value="MBP1473829.1"/>
    <property type="molecule type" value="Genomic_DNA"/>
</dbReference>
<evidence type="ECO:0000313" key="8">
    <source>
        <dbReference type="Proteomes" id="UP000823790"/>
    </source>
</evidence>
<comment type="caution">
    <text evidence="7">The sequence shown here is derived from an EMBL/GenBank/DDBJ whole genome shotgun (WGS) entry which is preliminary data.</text>
</comment>
<evidence type="ECO:0000256" key="2">
    <source>
        <dbReference type="ARBA" id="ARBA00013064"/>
    </source>
</evidence>
<comment type="catalytic activity">
    <reaction evidence="5">
        <text>O-phospho-L-tyrosyl-[protein] + H2O = L-tyrosyl-[protein] + phosphate</text>
        <dbReference type="Rhea" id="RHEA:10684"/>
        <dbReference type="Rhea" id="RHEA-COMP:10136"/>
        <dbReference type="Rhea" id="RHEA-COMP:20101"/>
        <dbReference type="ChEBI" id="CHEBI:15377"/>
        <dbReference type="ChEBI" id="CHEBI:43474"/>
        <dbReference type="ChEBI" id="CHEBI:46858"/>
        <dbReference type="ChEBI" id="CHEBI:61978"/>
        <dbReference type="EC" id="3.1.3.48"/>
    </reaction>
</comment>
<dbReference type="PANTHER" id="PTHR11717:SF31">
    <property type="entry name" value="LOW MOLECULAR WEIGHT PROTEIN-TYROSINE-PHOSPHATASE ETP-RELATED"/>
    <property type="match status" value="1"/>
</dbReference>